<evidence type="ECO:0000313" key="3">
    <source>
        <dbReference type="Proteomes" id="UP000008022"/>
    </source>
</evidence>
<dbReference type="Gramene" id="ORUFI12G17010.1">
    <property type="protein sequence ID" value="ORUFI12G17010.1"/>
    <property type="gene ID" value="ORUFI12G17010"/>
</dbReference>
<dbReference type="HOGENOM" id="CLU_2709108_0_0_1"/>
<sequence length="73" mass="8424">MATNSTTRSRSGSNQPHETVEGERKGKGKSKKKLIIREEDVDPFHIILFPRKFDTPSKLGYREGRQRDPRVDL</sequence>
<keyword evidence="3" id="KW-1185">Reference proteome</keyword>
<dbReference type="Proteomes" id="UP000008022">
    <property type="component" value="Unassembled WGS sequence"/>
</dbReference>
<dbReference type="AlphaFoldDB" id="A0A0E0RIK1"/>
<evidence type="ECO:0000256" key="1">
    <source>
        <dbReference type="SAM" id="MobiDB-lite"/>
    </source>
</evidence>
<name>A0A0E0RIK1_ORYRU</name>
<organism evidence="2 3">
    <name type="scientific">Oryza rufipogon</name>
    <name type="common">Brownbeard rice</name>
    <name type="synonym">Asian wild rice</name>
    <dbReference type="NCBI Taxonomy" id="4529"/>
    <lineage>
        <taxon>Eukaryota</taxon>
        <taxon>Viridiplantae</taxon>
        <taxon>Streptophyta</taxon>
        <taxon>Embryophyta</taxon>
        <taxon>Tracheophyta</taxon>
        <taxon>Spermatophyta</taxon>
        <taxon>Magnoliopsida</taxon>
        <taxon>Liliopsida</taxon>
        <taxon>Poales</taxon>
        <taxon>Poaceae</taxon>
        <taxon>BOP clade</taxon>
        <taxon>Oryzoideae</taxon>
        <taxon>Oryzeae</taxon>
        <taxon>Oryzinae</taxon>
        <taxon>Oryza</taxon>
    </lineage>
</organism>
<feature type="compositionally biased region" description="Low complexity" evidence="1">
    <location>
        <begin position="1"/>
        <end position="14"/>
    </location>
</feature>
<evidence type="ECO:0000313" key="2">
    <source>
        <dbReference type="EnsemblPlants" id="ORUFI12G17010.1"/>
    </source>
</evidence>
<feature type="region of interest" description="Disordered" evidence="1">
    <location>
        <begin position="1"/>
        <end position="36"/>
    </location>
</feature>
<dbReference type="EnsemblPlants" id="ORUFI12G17010.1">
    <property type="protein sequence ID" value="ORUFI12G17010.1"/>
    <property type="gene ID" value="ORUFI12G17010"/>
</dbReference>
<reference evidence="3" key="1">
    <citation type="submission" date="2013-06" db="EMBL/GenBank/DDBJ databases">
        <authorList>
            <person name="Zhao Q."/>
        </authorList>
    </citation>
    <scope>NUCLEOTIDE SEQUENCE</scope>
    <source>
        <strain evidence="3">cv. W1943</strain>
    </source>
</reference>
<reference evidence="2" key="2">
    <citation type="submission" date="2015-06" db="UniProtKB">
        <authorList>
            <consortium name="EnsemblPlants"/>
        </authorList>
    </citation>
    <scope>IDENTIFICATION</scope>
</reference>
<accession>A0A0E0RIK1</accession>
<protein>
    <submittedName>
        <fullName evidence="2">Uncharacterized protein</fullName>
    </submittedName>
</protein>
<proteinExistence type="predicted"/>